<keyword evidence="5" id="KW-1185">Reference proteome</keyword>
<dbReference type="EMBL" id="JAFMPP010000008">
    <property type="protein sequence ID" value="MBO0663030.1"/>
    <property type="molecule type" value="Genomic_DNA"/>
</dbReference>
<feature type="domain" description="Glycosyltransferase subfamily 4-like N-terminal" evidence="3">
    <location>
        <begin position="46"/>
        <end position="168"/>
    </location>
</feature>
<evidence type="ECO:0000259" key="3">
    <source>
        <dbReference type="Pfam" id="PF13439"/>
    </source>
</evidence>
<name>A0A939FWZ3_9HYPH</name>
<gene>
    <name evidence="4" type="ORF">J1C48_10620</name>
</gene>
<dbReference type="Pfam" id="PF13439">
    <property type="entry name" value="Glyco_transf_4"/>
    <property type="match status" value="1"/>
</dbReference>
<evidence type="ECO:0000313" key="5">
    <source>
        <dbReference type="Proteomes" id="UP000664122"/>
    </source>
</evidence>
<dbReference type="AlphaFoldDB" id="A0A939FWZ3"/>
<evidence type="ECO:0000256" key="2">
    <source>
        <dbReference type="ARBA" id="ARBA00022679"/>
    </source>
</evidence>
<dbReference type="Gene3D" id="3.40.50.2000">
    <property type="entry name" value="Glycogen Phosphorylase B"/>
    <property type="match status" value="2"/>
</dbReference>
<protein>
    <submittedName>
        <fullName evidence="4">Glycosyltransferase</fullName>
    </submittedName>
</protein>
<evidence type="ECO:0000256" key="1">
    <source>
        <dbReference type="ARBA" id="ARBA00022676"/>
    </source>
</evidence>
<keyword evidence="2" id="KW-0808">Transferase</keyword>
<dbReference type="InterPro" id="IPR028098">
    <property type="entry name" value="Glyco_trans_4-like_N"/>
</dbReference>
<dbReference type="SUPFAM" id="SSF53756">
    <property type="entry name" value="UDP-Glycosyltransferase/glycogen phosphorylase"/>
    <property type="match status" value="1"/>
</dbReference>
<comment type="caution">
    <text evidence="4">The sequence shown here is derived from an EMBL/GenBank/DDBJ whole genome shotgun (WGS) entry which is preliminary data.</text>
</comment>
<proteinExistence type="predicted"/>
<reference evidence="4" key="1">
    <citation type="submission" date="2021-03" db="EMBL/GenBank/DDBJ databases">
        <title>Whole genome sequence of Jiella sp. CQZ9-1.</title>
        <authorList>
            <person name="Tuo L."/>
        </authorList>
    </citation>
    <scope>NUCLEOTIDE SEQUENCE</scope>
    <source>
        <strain evidence="4">CQZ9-1</strain>
    </source>
</reference>
<sequence length="356" mass="39229">MHIITNFTANAGAEGMLSRLLVDSPSALVVPIMDVADRYRNVSAAGVRFAPMRAETPAKALRAVPRIAALIRRERPDVILCWMYHAMVLGTVAHRLAGVGTPIFWNVRQSLDSPAAMSRSTRVMLWMSRLLSRTPDGVVYNSQRAADLHLRYGFRSRATTVIPNGFEPAAFATPDHERPKVFGIAARFHPQKDHQTFFAAAARLARRHPEVRFVAVGAGLEPTNTIVRQMMATSGLAPERISLRGETTDLTEFYREIDVLVLSSVTEGFPNVIAEAMGRGRPVVTTDVGEAARIVGDTGLVVRPGNPEMLANAMETMTAMAPEDYRQRALAARQRILDHYSLSSVRRQFETVLGTL</sequence>
<dbReference type="GO" id="GO:0016757">
    <property type="term" value="F:glycosyltransferase activity"/>
    <property type="evidence" value="ECO:0007669"/>
    <property type="project" value="UniProtKB-KW"/>
</dbReference>
<keyword evidence="1" id="KW-0328">Glycosyltransferase</keyword>
<dbReference type="Pfam" id="PF13692">
    <property type="entry name" value="Glyco_trans_1_4"/>
    <property type="match status" value="1"/>
</dbReference>
<dbReference type="PANTHER" id="PTHR12526:SF510">
    <property type="entry name" value="D-INOSITOL 3-PHOSPHATE GLYCOSYLTRANSFERASE"/>
    <property type="match status" value="1"/>
</dbReference>
<dbReference type="Proteomes" id="UP000664122">
    <property type="component" value="Unassembled WGS sequence"/>
</dbReference>
<evidence type="ECO:0000313" key="4">
    <source>
        <dbReference type="EMBL" id="MBO0663030.1"/>
    </source>
</evidence>
<organism evidence="4 5">
    <name type="scientific">Jiella flava</name>
    <dbReference type="NCBI Taxonomy" id="2816857"/>
    <lineage>
        <taxon>Bacteria</taxon>
        <taxon>Pseudomonadati</taxon>
        <taxon>Pseudomonadota</taxon>
        <taxon>Alphaproteobacteria</taxon>
        <taxon>Hyphomicrobiales</taxon>
        <taxon>Aurantimonadaceae</taxon>
        <taxon>Jiella</taxon>
    </lineage>
</organism>
<dbReference type="PANTHER" id="PTHR12526">
    <property type="entry name" value="GLYCOSYLTRANSFERASE"/>
    <property type="match status" value="1"/>
</dbReference>
<accession>A0A939FWZ3</accession>